<feature type="domain" description="J" evidence="2">
    <location>
        <begin position="3"/>
        <end position="69"/>
    </location>
</feature>
<dbReference type="GO" id="GO:0030544">
    <property type="term" value="F:Hsp70 protein binding"/>
    <property type="evidence" value="ECO:0007669"/>
    <property type="project" value="InterPro"/>
</dbReference>
<dbReference type="CDD" id="cd06257">
    <property type="entry name" value="DnaJ"/>
    <property type="match status" value="1"/>
</dbReference>
<evidence type="ECO:0000313" key="4">
    <source>
        <dbReference type="Proteomes" id="UP000694415"/>
    </source>
</evidence>
<dbReference type="InterPro" id="IPR043183">
    <property type="entry name" value="DNJB2/6-like"/>
</dbReference>
<reference evidence="3" key="2">
    <citation type="submission" date="2025-09" db="UniProtKB">
        <authorList>
            <consortium name="Ensembl"/>
        </authorList>
    </citation>
    <scope>IDENTIFICATION</scope>
</reference>
<keyword evidence="1" id="KW-0143">Chaperone</keyword>
<dbReference type="GeneTree" id="ENSGT00940000162757"/>
<sequence>MVDYYEVLGVPRQASAEAIRKAYRKLALKWHPDKNPEHKEEAERRFKQVAQAYEVLSDVRKREVYDRCGEVGEVGGGGAAGSPFHDAFQYVFSFRDPAEVFREFFGGHDPFSFDFFGGDPLENFFGDRRSTRGSRSRGAVPFSTSFTEFPGFGGGFASLDTGFTSFGSPGNSGLSSFSMSCGGGAAGNYKSVSTSTEIINGKKITTKRIVENGQERVEVEEDGELKSLIINGKEQLLRINTQ</sequence>
<organism evidence="3 4">
    <name type="scientific">Mus spicilegus</name>
    <name type="common">Mound-building mouse</name>
    <dbReference type="NCBI Taxonomy" id="10103"/>
    <lineage>
        <taxon>Eukaryota</taxon>
        <taxon>Metazoa</taxon>
        <taxon>Chordata</taxon>
        <taxon>Craniata</taxon>
        <taxon>Vertebrata</taxon>
        <taxon>Euteleostomi</taxon>
        <taxon>Mammalia</taxon>
        <taxon>Eutheria</taxon>
        <taxon>Euarchontoglires</taxon>
        <taxon>Glires</taxon>
        <taxon>Rodentia</taxon>
        <taxon>Myomorpha</taxon>
        <taxon>Muroidea</taxon>
        <taxon>Muridae</taxon>
        <taxon>Murinae</taxon>
        <taxon>Mus</taxon>
        <taxon>Mus</taxon>
    </lineage>
</organism>
<dbReference type="InterPro" id="IPR001623">
    <property type="entry name" value="DnaJ_domain"/>
</dbReference>
<dbReference type="PRINTS" id="PR00625">
    <property type="entry name" value="JDOMAIN"/>
</dbReference>
<dbReference type="PANTHER" id="PTHR45168:SF4">
    <property type="entry name" value="SIMILAR TO DNAJ HOMOLOG SUBFAMILY B MEMBER 6 (HEAT SHOCK PROTEIN J2) (HSJ-2) (MRJ) (MDJ4)"/>
    <property type="match status" value="1"/>
</dbReference>
<protein>
    <submittedName>
        <fullName evidence="3">DnaJ heat shock protein family (Hsp40) member B3</fullName>
    </submittedName>
</protein>
<dbReference type="Ensembl" id="ENSMSIT00000040082.1">
    <property type="protein sequence ID" value="ENSMSIP00000031798.1"/>
    <property type="gene ID" value="ENSMSIG00000026596.1"/>
</dbReference>
<dbReference type="Gene3D" id="1.10.287.110">
    <property type="entry name" value="DnaJ domain"/>
    <property type="match status" value="1"/>
</dbReference>
<dbReference type="InterPro" id="IPR018253">
    <property type="entry name" value="DnaJ_domain_CS"/>
</dbReference>
<dbReference type="GO" id="GO:0005737">
    <property type="term" value="C:cytoplasm"/>
    <property type="evidence" value="ECO:0007669"/>
    <property type="project" value="UniProtKB-ARBA"/>
</dbReference>
<dbReference type="InterPro" id="IPR036869">
    <property type="entry name" value="J_dom_sf"/>
</dbReference>
<reference evidence="3" key="1">
    <citation type="submission" date="2025-08" db="UniProtKB">
        <authorList>
            <consortium name="Ensembl"/>
        </authorList>
    </citation>
    <scope>IDENTIFICATION</scope>
</reference>
<dbReference type="FunFam" id="1.10.287.110:FF:000021">
    <property type="entry name" value="DnaJ (Hsp40) homolog, subfamily B, member 2"/>
    <property type="match status" value="1"/>
</dbReference>
<dbReference type="Proteomes" id="UP000694415">
    <property type="component" value="Unplaced"/>
</dbReference>
<dbReference type="GO" id="GO:0051082">
    <property type="term" value="F:unfolded protein binding"/>
    <property type="evidence" value="ECO:0007669"/>
    <property type="project" value="InterPro"/>
</dbReference>
<accession>A0A8C6I805</accession>
<dbReference type="SMART" id="SM00271">
    <property type="entry name" value="DnaJ"/>
    <property type="match status" value="1"/>
</dbReference>
<evidence type="ECO:0000256" key="1">
    <source>
        <dbReference type="ARBA" id="ARBA00023186"/>
    </source>
</evidence>
<evidence type="ECO:0000259" key="2">
    <source>
        <dbReference type="PROSITE" id="PS50076"/>
    </source>
</evidence>
<dbReference type="SUPFAM" id="SSF46565">
    <property type="entry name" value="Chaperone J-domain"/>
    <property type="match status" value="1"/>
</dbReference>
<evidence type="ECO:0000313" key="3">
    <source>
        <dbReference type="Ensembl" id="ENSMSIP00000031798.1"/>
    </source>
</evidence>
<dbReference type="Pfam" id="PF00226">
    <property type="entry name" value="DnaJ"/>
    <property type="match status" value="1"/>
</dbReference>
<name>A0A8C6I805_MUSSI</name>
<proteinExistence type="predicted"/>
<dbReference type="AlphaFoldDB" id="A0A8C6I805"/>
<dbReference type="SMR" id="A0A8C6I805"/>
<dbReference type="PROSITE" id="PS50076">
    <property type="entry name" value="DNAJ_2"/>
    <property type="match status" value="1"/>
</dbReference>
<dbReference type="PROSITE" id="PS00636">
    <property type="entry name" value="DNAJ_1"/>
    <property type="match status" value="1"/>
</dbReference>
<keyword evidence="4" id="KW-1185">Reference proteome</keyword>
<dbReference type="PANTHER" id="PTHR45168">
    <property type="entry name" value="DNAJ HOMOLOG SUBFAMILY B MEMBER 2"/>
    <property type="match status" value="1"/>
</dbReference>